<evidence type="ECO:0000259" key="3">
    <source>
        <dbReference type="Pfam" id="PF08541"/>
    </source>
</evidence>
<dbReference type="Gene3D" id="3.40.47.10">
    <property type="match status" value="1"/>
</dbReference>
<dbReference type="PANTHER" id="PTHR34069:SF2">
    <property type="entry name" value="BETA-KETOACYL-[ACYL-CARRIER-PROTEIN] SYNTHASE III"/>
    <property type="match status" value="1"/>
</dbReference>
<evidence type="ECO:0000256" key="2">
    <source>
        <dbReference type="ARBA" id="ARBA00023315"/>
    </source>
</evidence>
<comment type="caution">
    <text evidence="5">The sequence shown here is derived from an EMBL/GenBank/DDBJ whole genome shotgun (WGS) entry which is preliminary data.</text>
</comment>
<gene>
    <name evidence="5" type="ORF">A2438_07870</name>
</gene>
<dbReference type="PANTHER" id="PTHR34069">
    <property type="entry name" value="3-OXOACYL-[ACYL-CARRIER-PROTEIN] SYNTHASE 3"/>
    <property type="match status" value="1"/>
</dbReference>
<evidence type="ECO:0000256" key="1">
    <source>
        <dbReference type="ARBA" id="ARBA00022679"/>
    </source>
</evidence>
<dbReference type="Pfam" id="PF08545">
    <property type="entry name" value="ACP_syn_III"/>
    <property type="match status" value="1"/>
</dbReference>
<organism evidence="5 6">
    <name type="scientific">candidate division WOR-1 bacterium RIFOXYC2_FULL_46_14</name>
    <dbReference type="NCBI Taxonomy" id="1802587"/>
    <lineage>
        <taxon>Bacteria</taxon>
        <taxon>Bacillati</taxon>
        <taxon>Saganbacteria</taxon>
    </lineage>
</organism>
<dbReference type="GO" id="GO:0004315">
    <property type="term" value="F:3-oxoacyl-[acyl-carrier-protein] synthase activity"/>
    <property type="evidence" value="ECO:0007669"/>
    <property type="project" value="InterPro"/>
</dbReference>
<dbReference type="InterPro" id="IPR013751">
    <property type="entry name" value="ACP_syn_III_N"/>
</dbReference>
<dbReference type="InterPro" id="IPR016039">
    <property type="entry name" value="Thiolase-like"/>
</dbReference>
<dbReference type="Proteomes" id="UP000179242">
    <property type="component" value="Unassembled WGS sequence"/>
</dbReference>
<dbReference type="AlphaFoldDB" id="A0A1F4U3H2"/>
<accession>A0A1F4U3H2</accession>
<feature type="domain" description="Beta-ketoacyl-[acyl-carrier-protein] synthase III N-terminal" evidence="4">
    <location>
        <begin position="117"/>
        <end position="194"/>
    </location>
</feature>
<dbReference type="Pfam" id="PF08541">
    <property type="entry name" value="ACP_syn_III_C"/>
    <property type="match status" value="1"/>
</dbReference>
<protein>
    <submittedName>
        <fullName evidence="5">3-oxoacyl-ACP synthase</fullName>
    </submittedName>
</protein>
<dbReference type="SUPFAM" id="SSF53901">
    <property type="entry name" value="Thiolase-like"/>
    <property type="match status" value="1"/>
</dbReference>
<feature type="domain" description="Beta-ketoacyl-[acyl-carrier-protein] synthase III C-terminal" evidence="3">
    <location>
        <begin position="258"/>
        <end position="343"/>
    </location>
</feature>
<name>A0A1F4U3H2_UNCSA</name>
<evidence type="ECO:0000259" key="4">
    <source>
        <dbReference type="Pfam" id="PF08545"/>
    </source>
</evidence>
<proteinExistence type="predicted"/>
<dbReference type="InterPro" id="IPR013747">
    <property type="entry name" value="ACP_syn_III_C"/>
</dbReference>
<dbReference type="CDD" id="cd00830">
    <property type="entry name" value="KAS_III"/>
    <property type="match status" value="1"/>
</dbReference>
<evidence type="ECO:0000313" key="5">
    <source>
        <dbReference type="EMBL" id="OGC39462.1"/>
    </source>
</evidence>
<dbReference type="GO" id="GO:0006633">
    <property type="term" value="P:fatty acid biosynthetic process"/>
    <property type="evidence" value="ECO:0007669"/>
    <property type="project" value="InterPro"/>
</dbReference>
<reference evidence="5 6" key="1">
    <citation type="journal article" date="2016" name="Nat. Commun.">
        <title>Thousands of microbial genomes shed light on interconnected biogeochemical processes in an aquifer system.</title>
        <authorList>
            <person name="Anantharaman K."/>
            <person name="Brown C.T."/>
            <person name="Hug L.A."/>
            <person name="Sharon I."/>
            <person name="Castelle C.J."/>
            <person name="Probst A.J."/>
            <person name="Thomas B.C."/>
            <person name="Singh A."/>
            <person name="Wilkins M.J."/>
            <person name="Karaoz U."/>
            <person name="Brodie E.L."/>
            <person name="Williams K.H."/>
            <person name="Hubbard S.S."/>
            <person name="Banfield J.F."/>
        </authorList>
    </citation>
    <scope>NUCLEOTIDE SEQUENCE [LARGE SCALE GENOMIC DNA]</scope>
</reference>
<evidence type="ECO:0000313" key="6">
    <source>
        <dbReference type="Proteomes" id="UP000179242"/>
    </source>
</evidence>
<keyword evidence="1" id="KW-0808">Transferase</keyword>
<sequence>MSAKSKFSNVKISGIASIIPPIRKSIVDEIDLYGGDIKQIERIRRRIGLDVRFVVDERTTSSDLCEYAANIMFKSLSFNPEDIDALIFVSQTPDYFIPSTSCYLHGKLKLSKDCAAFDVNLGCSGYVYGLWLSHLMIEAGSCRNVLLLAGDTISKCVNPKDRSAAPLFGDAGSATLIQRSEENKPAHFILHSDGRGYDSIILPAGGFRMPKSATTAKEIRDDENNVRSQEDLYINGSDIFSFAINEIPSAISEILSFSDKKPEDIDHVIFHQANKYIIENIARKIDFPMEKIPSDIITKYGNQSCASIPVTICDSVCGKIAENKMVILAGFGVGLSWGTAVLSLDQIYSTIEFYKGGEQNNEKR</sequence>
<dbReference type="EMBL" id="MEUJ01000008">
    <property type="protein sequence ID" value="OGC39462.1"/>
    <property type="molecule type" value="Genomic_DNA"/>
</dbReference>
<keyword evidence="2" id="KW-0012">Acyltransferase</keyword>
<dbReference type="GO" id="GO:0044550">
    <property type="term" value="P:secondary metabolite biosynthetic process"/>
    <property type="evidence" value="ECO:0007669"/>
    <property type="project" value="TreeGrafter"/>
</dbReference>